<sequence>MGFGGCGKIIRVNLSKEKIEIENISEDVFEKYLSGSGLAAKILYEEFDPALEPLHPSSPLAMIAGLLTGTPVLCACKLSVCARSPQTGIWDEATVGGYFGAELKRTGYDGLIITGKSKKPVYIWITQDEIQIKSAEHLWGKDTFCTVEQLMRETDPRARVACIGQAGENLCGIASVMVDGWESRAAARGGMGAVMGSKNLKAVVVRGKRYPEVKNKKELISSIRKTLSFLKQTTQGLHDFGTAVGMASGVEPSGDLPIKNWLQGRWEKGAKKTTGETLVKRFLERHYGCFGCPIRCGKIVKLRIGDEERLMHGPEYESNAALGALCLNDNLEKISLANELCNRYGLDTISTGSVIAFVMEAFEKGIISNLDTEGLELKWGNTGAMIELIHKIAKREGIGDILADGTKKASEKIGKNSIEFAVHVKGLELPMHDPRAFVSMALTYATGNRGACHNESLAYTFEEGPPVEGVPYNHSLSPHDSQGKPELIVRLQNYMASLNALGLCKFLFCGKIGPPRIAEWTNLVTGWSLTDEELLKIGERLFNLKRMYNYKLGITRKDDFLPPRLLTWDRKEGGAKGNLPHLGKMLNEYYQLRGWSEEGVPIKEKLKELDLEKVK</sequence>
<protein>
    <submittedName>
        <fullName evidence="10">Aldehyde ferredoxin oxidoreductase</fullName>
    </submittedName>
</protein>
<dbReference type="PANTHER" id="PTHR30038">
    <property type="entry name" value="ALDEHYDE FERREDOXIN OXIDOREDUCTASE"/>
    <property type="match status" value="1"/>
</dbReference>
<organism evidence="10">
    <name type="scientific">Aerophobetes bacterium</name>
    <dbReference type="NCBI Taxonomy" id="2030807"/>
    <lineage>
        <taxon>Bacteria</taxon>
        <taxon>Candidatus Aerophobota</taxon>
    </lineage>
</organism>
<dbReference type="GO" id="GO:0046872">
    <property type="term" value="F:metal ion binding"/>
    <property type="evidence" value="ECO:0007669"/>
    <property type="project" value="UniProtKB-KW"/>
</dbReference>
<accession>A0A7V0MZ80</accession>
<dbReference type="InterPro" id="IPR013985">
    <property type="entry name" value="Ald_Fedxn_OxRdtase_dom3"/>
</dbReference>
<reference evidence="10" key="1">
    <citation type="journal article" date="2020" name="mSystems">
        <title>Genome- and Community-Level Interaction Insights into Carbon Utilization and Element Cycling Functions of Hydrothermarchaeota in Hydrothermal Sediment.</title>
        <authorList>
            <person name="Zhou Z."/>
            <person name="Liu Y."/>
            <person name="Xu W."/>
            <person name="Pan J."/>
            <person name="Luo Z.H."/>
            <person name="Li M."/>
        </authorList>
    </citation>
    <scope>NUCLEOTIDE SEQUENCE [LARGE SCALE GENOMIC DNA]</scope>
    <source>
        <strain evidence="10">HyVt-219</strain>
    </source>
</reference>
<name>A0A7V0MZ80_UNCAE</name>
<comment type="cofactor">
    <cofactor evidence="8">
        <name>tungstopterin</name>
        <dbReference type="ChEBI" id="CHEBI:30402"/>
    </cofactor>
</comment>
<dbReference type="Pfam" id="PF01314">
    <property type="entry name" value="AFOR_C"/>
    <property type="match status" value="1"/>
</dbReference>
<evidence type="ECO:0000256" key="3">
    <source>
        <dbReference type="ARBA" id="ARBA00022485"/>
    </source>
</evidence>
<evidence type="ECO:0000256" key="5">
    <source>
        <dbReference type="ARBA" id="ARBA00023002"/>
    </source>
</evidence>
<dbReference type="InterPro" id="IPR051919">
    <property type="entry name" value="W-dependent_AOR"/>
</dbReference>
<dbReference type="GO" id="GO:0009055">
    <property type="term" value="F:electron transfer activity"/>
    <property type="evidence" value="ECO:0007669"/>
    <property type="project" value="InterPro"/>
</dbReference>
<evidence type="ECO:0000313" key="10">
    <source>
        <dbReference type="EMBL" id="HDN84809.1"/>
    </source>
</evidence>
<dbReference type="SUPFAM" id="SSF56228">
    <property type="entry name" value="Aldehyde ferredoxin oxidoreductase, N-terminal domain"/>
    <property type="match status" value="1"/>
</dbReference>
<dbReference type="GO" id="GO:0051539">
    <property type="term" value="F:4 iron, 4 sulfur cluster binding"/>
    <property type="evidence" value="ECO:0007669"/>
    <property type="project" value="UniProtKB-KW"/>
</dbReference>
<evidence type="ECO:0000256" key="1">
    <source>
        <dbReference type="ARBA" id="ARBA00001966"/>
    </source>
</evidence>
<dbReference type="EMBL" id="DRBC01000208">
    <property type="protein sequence ID" value="HDN84809.1"/>
    <property type="molecule type" value="Genomic_DNA"/>
</dbReference>
<gene>
    <name evidence="10" type="ORF">ENG47_03520</name>
</gene>
<evidence type="ECO:0000256" key="7">
    <source>
        <dbReference type="ARBA" id="ARBA00023014"/>
    </source>
</evidence>
<dbReference type="SMART" id="SM00790">
    <property type="entry name" value="AFOR_N"/>
    <property type="match status" value="1"/>
</dbReference>
<evidence type="ECO:0000256" key="6">
    <source>
        <dbReference type="ARBA" id="ARBA00023004"/>
    </source>
</evidence>
<dbReference type="SUPFAM" id="SSF48310">
    <property type="entry name" value="Aldehyde ferredoxin oxidoreductase, C-terminal domains"/>
    <property type="match status" value="1"/>
</dbReference>
<dbReference type="InterPro" id="IPR013983">
    <property type="entry name" value="Ald_Fedxn_OxRdtase_N"/>
</dbReference>
<evidence type="ECO:0000256" key="4">
    <source>
        <dbReference type="ARBA" id="ARBA00022723"/>
    </source>
</evidence>
<dbReference type="Proteomes" id="UP000885660">
    <property type="component" value="Unassembled WGS sequence"/>
</dbReference>
<comment type="similarity">
    <text evidence="2">Belongs to the AOR/FOR family.</text>
</comment>
<feature type="domain" description="Aldehyde ferredoxin oxidoreductase N-terminal" evidence="9">
    <location>
        <begin position="6"/>
        <end position="209"/>
    </location>
</feature>
<dbReference type="Gene3D" id="3.60.9.10">
    <property type="entry name" value="Aldehyde ferredoxin oxidoreductase, N-terminal domain"/>
    <property type="match status" value="1"/>
</dbReference>
<proteinExistence type="inferred from homology"/>
<dbReference type="GO" id="GO:0016625">
    <property type="term" value="F:oxidoreductase activity, acting on the aldehyde or oxo group of donors, iron-sulfur protein as acceptor"/>
    <property type="evidence" value="ECO:0007669"/>
    <property type="project" value="InterPro"/>
</dbReference>
<dbReference type="InterPro" id="IPR013984">
    <property type="entry name" value="Ald_Fedxn_OxRdtase_dom2"/>
</dbReference>
<keyword evidence="6" id="KW-0408">Iron</keyword>
<dbReference type="InterPro" id="IPR001203">
    <property type="entry name" value="OxRdtase_Ald_Fedxn_C"/>
</dbReference>
<evidence type="ECO:0000256" key="2">
    <source>
        <dbReference type="ARBA" id="ARBA00011032"/>
    </source>
</evidence>
<dbReference type="AlphaFoldDB" id="A0A7V0MZ80"/>
<comment type="cofactor">
    <cofactor evidence="1">
        <name>[4Fe-4S] cluster</name>
        <dbReference type="ChEBI" id="CHEBI:49883"/>
    </cofactor>
</comment>
<dbReference type="PANTHER" id="PTHR30038:SF0">
    <property type="entry name" value="TUNGSTEN-CONTAINING ALDEHYDE FERREDOXIN OXIDOREDUCTASE"/>
    <property type="match status" value="1"/>
</dbReference>
<dbReference type="Pfam" id="PF02730">
    <property type="entry name" value="AFOR_N"/>
    <property type="match status" value="1"/>
</dbReference>
<keyword evidence="5" id="KW-0560">Oxidoreductase</keyword>
<dbReference type="Gene3D" id="1.10.569.10">
    <property type="entry name" value="Aldehyde Ferredoxin Oxidoreductase Protein, subunit A, domain 2"/>
    <property type="match status" value="1"/>
</dbReference>
<evidence type="ECO:0000259" key="9">
    <source>
        <dbReference type="SMART" id="SM00790"/>
    </source>
</evidence>
<dbReference type="InterPro" id="IPR036021">
    <property type="entry name" value="Tungsten_al_ferr_oxy-like_C"/>
</dbReference>
<dbReference type="Gene3D" id="1.10.599.10">
    <property type="entry name" value="Aldehyde Ferredoxin Oxidoreductase Protein, subunit A, domain 3"/>
    <property type="match status" value="1"/>
</dbReference>
<keyword evidence="3" id="KW-0004">4Fe-4S</keyword>
<evidence type="ECO:0000256" key="8">
    <source>
        <dbReference type="ARBA" id="ARBA00049934"/>
    </source>
</evidence>
<keyword evidence="4" id="KW-0479">Metal-binding</keyword>
<keyword evidence="7" id="KW-0411">Iron-sulfur</keyword>
<comment type="caution">
    <text evidence="10">The sequence shown here is derived from an EMBL/GenBank/DDBJ whole genome shotgun (WGS) entry which is preliminary data.</text>
</comment>
<dbReference type="InterPro" id="IPR036503">
    <property type="entry name" value="Ald_Fedxn_OxRdtase_N_sf"/>
</dbReference>